<dbReference type="PANTHER" id="PTHR16071">
    <property type="entry name" value="CHROMOSOME 1 OPEN READING FRAME 112"/>
    <property type="match status" value="1"/>
</dbReference>
<evidence type="ECO:0008006" key="3">
    <source>
        <dbReference type="Google" id="ProtNLM"/>
    </source>
</evidence>
<reference evidence="2" key="1">
    <citation type="journal article" date="2015" name="Proc. Natl. Acad. Sci. U.S.A.">
        <title>Genome sequence of the Asian Tiger mosquito, Aedes albopictus, reveals insights into its biology, genetics, and evolution.</title>
        <authorList>
            <person name="Chen X.G."/>
            <person name="Jiang X."/>
            <person name="Gu J."/>
            <person name="Xu M."/>
            <person name="Wu Y."/>
            <person name="Deng Y."/>
            <person name="Zhang C."/>
            <person name="Bonizzoni M."/>
            <person name="Dermauw W."/>
            <person name="Vontas J."/>
            <person name="Armbruster P."/>
            <person name="Huang X."/>
            <person name="Yang Y."/>
            <person name="Zhang H."/>
            <person name="He W."/>
            <person name="Peng H."/>
            <person name="Liu Y."/>
            <person name="Wu K."/>
            <person name="Chen J."/>
            <person name="Lirakis M."/>
            <person name="Topalis P."/>
            <person name="Van Leeuwen T."/>
            <person name="Hall A.B."/>
            <person name="Jiang X."/>
            <person name="Thorpe C."/>
            <person name="Mueller R.L."/>
            <person name="Sun C."/>
            <person name="Waterhouse R.M."/>
            <person name="Yan G."/>
            <person name="Tu Z.J."/>
            <person name="Fang X."/>
            <person name="James A.A."/>
        </authorList>
    </citation>
    <scope>NUCLEOTIDE SEQUENCE [LARGE SCALE GENOMIC DNA]</scope>
    <source>
        <strain evidence="2">Foshan</strain>
    </source>
</reference>
<reference evidence="1" key="2">
    <citation type="submission" date="2025-05" db="UniProtKB">
        <authorList>
            <consortium name="EnsemblMetazoa"/>
        </authorList>
    </citation>
    <scope>IDENTIFICATION</scope>
    <source>
        <strain evidence="1">Foshan</strain>
    </source>
</reference>
<dbReference type="EnsemblMetazoa" id="AALFPA23_006332.R8214">
    <property type="protein sequence ID" value="AALFPA23_006332.P8214"/>
    <property type="gene ID" value="AALFPA23_006332"/>
</dbReference>
<protein>
    <recommendedName>
        <fullName evidence="3">Telomere-associated protein Rif1 N-terminal domain-containing protein</fullName>
    </recommendedName>
</protein>
<accession>A0ABM1Y6W8</accession>
<name>A0ABM1Y6W8_AEDAL</name>
<dbReference type="InterPro" id="IPR027902">
    <property type="entry name" value="DUF4487"/>
</dbReference>
<sequence>MSDQDIKVQSFTDLRLVGDQLDRIPLRKVCRISLNSLRRQESDLEVYEFIFGQVVHRFDPDEFETEVSAVLLPEVQKHLDKILIELKDNALSCFLIDNLKSFLSFANILLSFAEYVFQVSETYQLYRTATIFLEFLVRSYEIVKRSKTSVQHESNEQDIVQQIFTICQKIQVIMMHLLAPSEKAGSYFQHTDVEEQFCCLKDVIATFCKIGSLTMGLDNMRCTEAWKAVGKLCSLHEGAIKHNDTEWLHPLLFKTNSDIEASFKMLLTNKEFTKNDMVKLKLINLMLRVFIKLLQLINVDEYNEYPSILKTIVTIEDALKSRNTEEELTNAVRQYLLVGYMNVIGLIFRTKSFVEALTSTDYQSTEEITAFYKIIQLVILKVLAEKHSPTLIDLYVTDCGFLENCVGYISKSHRVFNQQPQIYRQLLVHLSAFVLMCSKNPPKQRQKLLEGTLVTMVLHESYWVGLMGLDIWSIYLRYHSVELLWQYLAFWKSVNDRFSSFASEAKVVFVRRLIHNMYLFLPNSMQQKLVAEYPIMDEKNHRLWIAVGLQSVDKSVTKAIGESLVRRVKQNCSDLVGKCSVEKFYECLVMLHLLSTCHDAHLLQGLESDVLMLWRRIRIDRRYKAKCDTLIQTLLLITIRLAEFQICSNALKIACFEKVTEYFDLLSDSSRIKVIELMSFIPEKAEQILPFLTEDQNVLVKLTTLHYAANLKQSECSTISISISSALAKIYKNQQSLTHDFQQRSYDIVTPEHRCEKKCEAVQITQHISDRIDELFPDDEDDDFGFRVEQVTRSAESLTESSPEAKRLKLNCSKSMTDIGKSHQKVRSTTFEEAIGGMRQQIDILQRLHEQNMLSTNQLTEIREIGKILAGFPKFIHDSAT</sequence>
<evidence type="ECO:0000313" key="1">
    <source>
        <dbReference type="EnsemblMetazoa" id="AALFPA23_006332.P8214"/>
    </source>
</evidence>
<keyword evidence="2" id="KW-1185">Reference proteome</keyword>
<dbReference type="PANTHER" id="PTHR16071:SF2">
    <property type="entry name" value="FIGNL1-INTERACTING REGULATOR OF RECOMBINATION AND MITOSIS"/>
    <property type="match status" value="1"/>
</dbReference>
<evidence type="ECO:0000313" key="2">
    <source>
        <dbReference type="Proteomes" id="UP000069940"/>
    </source>
</evidence>
<dbReference type="Proteomes" id="UP000069940">
    <property type="component" value="Unassembled WGS sequence"/>
</dbReference>
<dbReference type="GeneID" id="109407991"/>
<proteinExistence type="predicted"/>
<dbReference type="RefSeq" id="XP_019536745.3">
    <property type="nucleotide sequence ID" value="XM_019681200.3"/>
</dbReference>
<organism evidence="1 2">
    <name type="scientific">Aedes albopictus</name>
    <name type="common">Asian tiger mosquito</name>
    <name type="synonym">Stegomyia albopicta</name>
    <dbReference type="NCBI Taxonomy" id="7160"/>
    <lineage>
        <taxon>Eukaryota</taxon>
        <taxon>Metazoa</taxon>
        <taxon>Ecdysozoa</taxon>
        <taxon>Arthropoda</taxon>
        <taxon>Hexapoda</taxon>
        <taxon>Insecta</taxon>
        <taxon>Pterygota</taxon>
        <taxon>Neoptera</taxon>
        <taxon>Endopterygota</taxon>
        <taxon>Diptera</taxon>
        <taxon>Nematocera</taxon>
        <taxon>Culicoidea</taxon>
        <taxon>Culicidae</taxon>
        <taxon>Culicinae</taxon>
        <taxon>Aedini</taxon>
        <taxon>Aedes</taxon>
        <taxon>Stegomyia</taxon>
    </lineage>
</organism>